<evidence type="ECO:0000313" key="1">
    <source>
        <dbReference type="EMBL" id="MFC4852333.1"/>
    </source>
</evidence>
<evidence type="ECO:0000313" key="2">
    <source>
        <dbReference type="Proteomes" id="UP001595859"/>
    </source>
</evidence>
<comment type="caution">
    <text evidence="1">The sequence shown here is derived from an EMBL/GenBank/DDBJ whole genome shotgun (WGS) entry which is preliminary data.</text>
</comment>
<protein>
    <recommendedName>
        <fullName evidence="3">DUF2336 domain-containing protein</fullName>
    </recommendedName>
</protein>
<proteinExistence type="predicted"/>
<evidence type="ECO:0008006" key="3">
    <source>
        <dbReference type="Google" id="ProtNLM"/>
    </source>
</evidence>
<name>A0ABV9RUS8_9PSEU</name>
<dbReference type="Proteomes" id="UP001595859">
    <property type="component" value="Unassembled WGS sequence"/>
</dbReference>
<dbReference type="EMBL" id="JBHSIS010000002">
    <property type="protein sequence ID" value="MFC4852333.1"/>
    <property type="molecule type" value="Genomic_DNA"/>
</dbReference>
<accession>A0ABV9RUS8</accession>
<dbReference type="RefSeq" id="WP_378053950.1">
    <property type="nucleotide sequence ID" value="NZ_JBHSIS010000002.1"/>
</dbReference>
<sequence>MTAGTDLATRAELVKLARALGTTTDTVSFAAVLPHEDIRRVRERVVTTLYDEHRAAFQRVAAITRVLPTAVNVRIALRAFTPLLAARVAGEMTPDRAAELADRMPVGYLTEACLHLDPRRAGPLVQRLRPGRLLAVVAELIDRAEYITLGRLLDAATEGVIHDVAMTVSTEALLRIGLYAESGTQLTRAVALLPPARLRGVVRDALSGEQELMSAGLALIGRLTDDELRARLAGYAAKSDTATLVALLHTAIADDTVPALLTAVAALGADDRRRVLRLPTPEMVDHLVPAVKKHNLWDTVAELTPHMPDDLRHRFTTACRRLD</sequence>
<organism evidence="1 2">
    <name type="scientific">Actinophytocola glycyrrhizae</name>
    <dbReference type="NCBI Taxonomy" id="2044873"/>
    <lineage>
        <taxon>Bacteria</taxon>
        <taxon>Bacillati</taxon>
        <taxon>Actinomycetota</taxon>
        <taxon>Actinomycetes</taxon>
        <taxon>Pseudonocardiales</taxon>
        <taxon>Pseudonocardiaceae</taxon>
    </lineage>
</organism>
<reference evidence="2" key="1">
    <citation type="journal article" date="2019" name="Int. J. Syst. Evol. Microbiol.">
        <title>The Global Catalogue of Microorganisms (GCM) 10K type strain sequencing project: providing services to taxonomists for standard genome sequencing and annotation.</title>
        <authorList>
            <consortium name="The Broad Institute Genomics Platform"/>
            <consortium name="The Broad Institute Genome Sequencing Center for Infectious Disease"/>
            <person name="Wu L."/>
            <person name="Ma J."/>
        </authorList>
    </citation>
    <scope>NUCLEOTIDE SEQUENCE [LARGE SCALE GENOMIC DNA]</scope>
    <source>
        <strain evidence="2">ZS-22-S1</strain>
    </source>
</reference>
<gene>
    <name evidence="1" type="ORF">ACFPCV_02375</name>
</gene>
<keyword evidence="2" id="KW-1185">Reference proteome</keyword>